<evidence type="ECO:0000313" key="1">
    <source>
        <dbReference type="EMBL" id="GEL49642.1"/>
    </source>
</evidence>
<accession>A0A511FK96</accession>
<organism evidence="1 2">
    <name type="scientific">Acetobacter tropicalis</name>
    <dbReference type="NCBI Taxonomy" id="104102"/>
    <lineage>
        <taxon>Bacteria</taxon>
        <taxon>Pseudomonadati</taxon>
        <taxon>Pseudomonadota</taxon>
        <taxon>Alphaproteobacteria</taxon>
        <taxon>Acetobacterales</taxon>
        <taxon>Acetobacteraceae</taxon>
        <taxon>Acetobacter</taxon>
    </lineage>
</organism>
<protein>
    <submittedName>
        <fullName evidence="1">Uncharacterized protein</fullName>
    </submittedName>
</protein>
<comment type="caution">
    <text evidence="1">The sequence shown here is derived from an EMBL/GenBank/DDBJ whole genome shotgun (WGS) entry which is preliminary data.</text>
</comment>
<name>A0A511FK96_9PROT</name>
<evidence type="ECO:0000313" key="2">
    <source>
        <dbReference type="Proteomes" id="UP000321800"/>
    </source>
</evidence>
<gene>
    <name evidence="1" type="ORF">ATR01nite_07170</name>
</gene>
<sequence length="74" mass="7543">MAGAAAGAAGAAKEEAEKAVEASRAVAARAKACLVNRMRTNPKLRTKQCYLYEGGSPALQALLPGARQETGVIG</sequence>
<reference evidence="1 2" key="1">
    <citation type="submission" date="2019-07" db="EMBL/GenBank/DDBJ databases">
        <title>Whole genome shotgun sequence of Acetobacter tropicalis NBRC 16470.</title>
        <authorList>
            <person name="Hosoyama A."/>
            <person name="Uohara A."/>
            <person name="Ohji S."/>
            <person name="Ichikawa N."/>
        </authorList>
    </citation>
    <scope>NUCLEOTIDE SEQUENCE [LARGE SCALE GENOMIC DNA]</scope>
    <source>
        <strain evidence="1 2">NBRC 16470</strain>
    </source>
</reference>
<proteinExistence type="predicted"/>
<dbReference type="Proteomes" id="UP000321800">
    <property type="component" value="Unassembled WGS sequence"/>
</dbReference>
<dbReference type="EMBL" id="BJVR01000004">
    <property type="protein sequence ID" value="GEL49642.1"/>
    <property type="molecule type" value="Genomic_DNA"/>
</dbReference>
<dbReference type="AlphaFoldDB" id="A0A511FK96"/>